<sequence length="118" mass="13613">MLVTPRNLLVLHSSLEVFGGLAMTINSPSPRSILVHLLADRVDQPVVNLGLNIPRDRLILKLPEINIKPWESLKKELEESNHKTKWVEREPYAYWKGNARVSPTRQYLMKCNITDNQD</sequence>
<keyword evidence="3" id="KW-1185">Reference proteome</keyword>
<feature type="domain" description="Glycosyl transferase CAP10" evidence="1">
    <location>
        <begin position="62"/>
        <end position="117"/>
    </location>
</feature>
<reference evidence="2 3" key="1">
    <citation type="submission" date="2024-02" db="EMBL/GenBank/DDBJ databases">
        <authorList>
            <person name="Vignale AGUSTIN F."/>
            <person name="Sosa J E."/>
            <person name="Modenutti C."/>
        </authorList>
    </citation>
    <scope>NUCLEOTIDE SEQUENCE [LARGE SCALE GENOMIC DNA]</scope>
</reference>
<proteinExistence type="predicted"/>
<evidence type="ECO:0000313" key="2">
    <source>
        <dbReference type="EMBL" id="CAK9166415.1"/>
    </source>
</evidence>
<accession>A0ABC8TAH5</accession>
<dbReference type="Pfam" id="PF05686">
    <property type="entry name" value="Glyco_transf_90"/>
    <property type="match status" value="1"/>
</dbReference>
<dbReference type="EMBL" id="CAUOFW020004613">
    <property type="protein sequence ID" value="CAK9166415.1"/>
    <property type="molecule type" value="Genomic_DNA"/>
</dbReference>
<evidence type="ECO:0000313" key="3">
    <source>
        <dbReference type="Proteomes" id="UP001642360"/>
    </source>
</evidence>
<dbReference type="InterPro" id="IPR006598">
    <property type="entry name" value="CAP10"/>
</dbReference>
<comment type="caution">
    <text evidence="2">The sequence shown here is derived from an EMBL/GenBank/DDBJ whole genome shotgun (WGS) entry which is preliminary data.</text>
</comment>
<dbReference type="PANTHER" id="PTHR12203:SF99">
    <property type="entry name" value="OS04G0534100 PROTEIN"/>
    <property type="match status" value="1"/>
</dbReference>
<dbReference type="InterPro" id="IPR051091">
    <property type="entry name" value="O-Glucosyltr/Glycosyltrsf_90"/>
</dbReference>
<gene>
    <name evidence="2" type="ORF">ILEXP_LOCUS35640</name>
</gene>
<name>A0ABC8TAH5_9AQUA</name>
<organism evidence="2 3">
    <name type="scientific">Ilex paraguariensis</name>
    <name type="common">yerba mate</name>
    <dbReference type="NCBI Taxonomy" id="185542"/>
    <lineage>
        <taxon>Eukaryota</taxon>
        <taxon>Viridiplantae</taxon>
        <taxon>Streptophyta</taxon>
        <taxon>Embryophyta</taxon>
        <taxon>Tracheophyta</taxon>
        <taxon>Spermatophyta</taxon>
        <taxon>Magnoliopsida</taxon>
        <taxon>eudicotyledons</taxon>
        <taxon>Gunneridae</taxon>
        <taxon>Pentapetalae</taxon>
        <taxon>asterids</taxon>
        <taxon>campanulids</taxon>
        <taxon>Aquifoliales</taxon>
        <taxon>Aquifoliaceae</taxon>
        <taxon>Ilex</taxon>
    </lineage>
</organism>
<protein>
    <recommendedName>
        <fullName evidence="1">Glycosyl transferase CAP10 domain-containing protein</fullName>
    </recommendedName>
</protein>
<dbReference type="Proteomes" id="UP001642360">
    <property type="component" value="Unassembled WGS sequence"/>
</dbReference>
<dbReference type="PANTHER" id="PTHR12203">
    <property type="entry name" value="KDEL LYS-ASP-GLU-LEU CONTAINING - RELATED"/>
    <property type="match status" value="1"/>
</dbReference>
<dbReference type="AlphaFoldDB" id="A0ABC8TAH5"/>
<evidence type="ECO:0000259" key="1">
    <source>
        <dbReference type="Pfam" id="PF05686"/>
    </source>
</evidence>